<evidence type="ECO:0000256" key="3">
    <source>
        <dbReference type="ARBA" id="ARBA00022692"/>
    </source>
</evidence>
<feature type="transmembrane region" description="Helical" evidence="6">
    <location>
        <begin position="816"/>
        <end position="845"/>
    </location>
</feature>
<comment type="subcellular location">
    <subcellularLocation>
        <location evidence="1">Cell membrane</location>
        <topology evidence="1">Multi-pass membrane protein</topology>
    </subcellularLocation>
</comment>
<protein>
    <submittedName>
        <fullName evidence="8">ABC transporter permease</fullName>
    </submittedName>
</protein>
<dbReference type="InterPro" id="IPR038766">
    <property type="entry name" value="Membrane_comp_ABC_pdt"/>
</dbReference>
<dbReference type="InterPro" id="IPR003838">
    <property type="entry name" value="ABC3_permease_C"/>
</dbReference>
<feature type="transmembrane region" description="Helical" evidence="6">
    <location>
        <begin position="34"/>
        <end position="55"/>
    </location>
</feature>
<keyword evidence="3 6" id="KW-0812">Transmembrane</keyword>
<feature type="transmembrane region" description="Helical" evidence="6">
    <location>
        <begin position="865"/>
        <end position="888"/>
    </location>
</feature>
<dbReference type="Pfam" id="PF02687">
    <property type="entry name" value="FtsX"/>
    <property type="match status" value="2"/>
</dbReference>
<gene>
    <name evidence="8" type="ORF">RM555_06675</name>
</gene>
<keyword evidence="9" id="KW-1185">Reference proteome</keyword>
<evidence type="ECO:0000256" key="4">
    <source>
        <dbReference type="ARBA" id="ARBA00022989"/>
    </source>
</evidence>
<evidence type="ECO:0000256" key="2">
    <source>
        <dbReference type="ARBA" id="ARBA00022475"/>
    </source>
</evidence>
<evidence type="ECO:0000313" key="9">
    <source>
        <dbReference type="Proteomes" id="UP001180973"/>
    </source>
</evidence>
<evidence type="ECO:0000256" key="1">
    <source>
        <dbReference type="ARBA" id="ARBA00004651"/>
    </source>
</evidence>
<evidence type="ECO:0000256" key="5">
    <source>
        <dbReference type="ARBA" id="ARBA00023136"/>
    </source>
</evidence>
<keyword evidence="2" id="KW-1003">Cell membrane</keyword>
<feature type="transmembrane region" description="Helical" evidence="6">
    <location>
        <begin position="426"/>
        <end position="446"/>
    </location>
</feature>
<organism evidence="8 9">
    <name type="scientific">Micromonospora reichwaldensis</name>
    <dbReference type="NCBI Taxonomy" id="3075516"/>
    <lineage>
        <taxon>Bacteria</taxon>
        <taxon>Bacillati</taxon>
        <taxon>Actinomycetota</taxon>
        <taxon>Actinomycetes</taxon>
        <taxon>Micromonosporales</taxon>
        <taxon>Micromonosporaceae</taxon>
        <taxon>Micromonospora</taxon>
    </lineage>
</organism>
<feature type="domain" description="ABC3 transporter permease C-terminal" evidence="7">
    <location>
        <begin position="289"/>
        <end position="408"/>
    </location>
</feature>
<feature type="transmembrane region" description="Helical" evidence="6">
    <location>
        <begin position="382"/>
        <end position="405"/>
    </location>
</feature>
<accession>A0ABU2WRY6</accession>
<keyword evidence="5 6" id="KW-0472">Membrane</keyword>
<reference evidence="8" key="1">
    <citation type="submission" date="2023-09" db="EMBL/GenBank/DDBJ databases">
        <title>30 novel species of actinomycetes from the DSMZ collection.</title>
        <authorList>
            <person name="Nouioui I."/>
        </authorList>
    </citation>
    <scope>NUCLEOTIDE SEQUENCE</scope>
    <source>
        <strain evidence="8">DSM 115977</strain>
    </source>
</reference>
<sequence>MSAGRGGRLARAAGSWWAALRIARREARRARGRTALVLAMITLPVLVLSFTAVSWRMSELTPVERADRQLGAADAELTWVTRIPLVQSAWAETWRTDPEEAPPVGPVTAGQVTALLPAGSRVVPLRRWVPFDARVGERVDDGLTARAVDLDDPLGRGLVRFHSGRAPAGPGEIAVSPAGLRRLDVRLGGGVTSGDGARSWRVVGVAEYPDDLGPVVTLHPSDGRMESESGTSWLVDLPGDPDEGLFRRLNAHGVLMHARVPAPASDTVAFPAYGRSAMDVEGMSVSVLVGGLGLLEVVLLVGPAFAVGVRRRRRELALVAVAGGDDAHLRRIVLADGVVLGAVGAAVGVALGVAAAFAGRSLVEQHLFGVRFGAYRWWPEALAAIAAVAVLAGVLAALAPAWTAARQDVVAGLAGRRTPPAHRRRWLTVGVLLAAAGAAVAAFGAARTAPAVILAGLVLGELGLVFATPTLVGLLARLGRSLPLAPRIALRDASRNRSSTAPAISAVMAAVAGSVAIGVYLASDDARSATMYLPSLPATTVLVTGSDGESLPELSGVSEAARAHLGVRTVAPLAEPRCGTATDLCVVSPVLPAERVCPWTPGDRLTPEQQRRARADARCAEPEEHLGRYFHVLVDDGTALPALTGAAPADVAAATAVLRAGGAVVTDPRYVRDGRVDVRVTRAGQARPDPQAVTTVAGYPLPTALGADRLLLSPAAAGRLGLNVHPLGWAIAADGVPDEDRQDRFVAAVRPLHAQVEIDRGAQGDAGRPLLLLLAAAAGVITLGAAAIATGLAAAEGRADLSTLAAVGAGPGLRRLLSLCQSGVIAVLGSALGIVAGLGSASIILTALNRRYATLWPVPEPYPVVVPWITLGVLVVVPLAAMLGAGLLTRSRLPIERRLD</sequence>
<feature type="transmembrane region" description="Helical" evidence="6">
    <location>
        <begin position="338"/>
        <end position="362"/>
    </location>
</feature>
<dbReference type="RefSeq" id="WP_311410900.1">
    <property type="nucleotide sequence ID" value="NZ_JAVRFL010000006.1"/>
</dbReference>
<feature type="transmembrane region" description="Helical" evidence="6">
    <location>
        <begin position="770"/>
        <end position="795"/>
    </location>
</feature>
<feature type="domain" description="ABC3 transporter permease C-terminal" evidence="7">
    <location>
        <begin position="775"/>
        <end position="890"/>
    </location>
</feature>
<evidence type="ECO:0000313" key="8">
    <source>
        <dbReference type="EMBL" id="MDT0528673.1"/>
    </source>
</evidence>
<comment type="caution">
    <text evidence="8">The sequence shown here is derived from an EMBL/GenBank/DDBJ whole genome shotgun (WGS) entry which is preliminary data.</text>
</comment>
<dbReference type="PANTHER" id="PTHR30287:SF1">
    <property type="entry name" value="INNER MEMBRANE PROTEIN"/>
    <property type="match status" value="1"/>
</dbReference>
<feature type="transmembrane region" description="Helical" evidence="6">
    <location>
        <begin position="285"/>
        <end position="307"/>
    </location>
</feature>
<dbReference type="PANTHER" id="PTHR30287">
    <property type="entry name" value="MEMBRANE COMPONENT OF PREDICTED ABC SUPERFAMILY METABOLITE UPTAKE TRANSPORTER"/>
    <property type="match status" value="1"/>
</dbReference>
<dbReference type="Proteomes" id="UP001180973">
    <property type="component" value="Unassembled WGS sequence"/>
</dbReference>
<feature type="transmembrane region" description="Helical" evidence="6">
    <location>
        <begin position="500"/>
        <end position="522"/>
    </location>
</feature>
<evidence type="ECO:0000256" key="6">
    <source>
        <dbReference type="SAM" id="Phobius"/>
    </source>
</evidence>
<feature type="transmembrane region" description="Helical" evidence="6">
    <location>
        <begin position="452"/>
        <end position="479"/>
    </location>
</feature>
<name>A0ABU2WRY6_9ACTN</name>
<keyword evidence="4 6" id="KW-1133">Transmembrane helix</keyword>
<dbReference type="EMBL" id="JAVRFL010000006">
    <property type="protein sequence ID" value="MDT0528673.1"/>
    <property type="molecule type" value="Genomic_DNA"/>
</dbReference>
<evidence type="ECO:0000259" key="7">
    <source>
        <dbReference type="Pfam" id="PF02687"/>
    </source>
</evidence>
<proteinExistence type="predicted"/>